<gene>
    <name evidence="1" type="ORF">SAMN05444164_3241</name>
</gene>
<sequence length="240" mass="27360">MSHLLQTVIAAHGGLERWNSYRKVSLDLSVGGVLWDLKGQTGLFADARYEAELNAQRAILGRFGGPEQRVRFSPSKIVLETASGEPIESRVNPRDAFRGHRSDTPWDRLHAAYFDGYALWTYLTQPFLYSYPGFETVEIEPWEEGGETWRRLKVIFPGDIASHSREQISYFDADGLLRRHDYSVDVLGGATGAQYIEDYHDHGGILIPHRRRVYPRGFDNRRLSGPLLVSIDIRDLDFHA</sequence>
<dbReference type="Proteomes" id="UP000198992">
    <property type="component" value="Unassembled WGS sequence"/>
</dbReference>
<dbReference type="AlphaFoldDB" id="A0A1H4WV68"/>
<protein>
    <submittedName>
        <fullName evidence="1">Uncharacterized protein</fullName>
    </submittedName>
</protein>
<reference evidence="1 2" key="1">
    <citation type="submission" date="2016-10" db="EMBL/GenBank/DDBJ databases">
        <authorList>
            <person name="de Groot N.N."/>
        </authorList>
    </citation>
    <scope>NUCLEOTIDE SEQUENCE [LARGE SCALE GENOMIC DNA]</scope>
    <source>
        <strain evidence="1 2">MT12</strain>
    </source>
</reference>
<accession>A0A1H4WV68</accession>
<evidence type="ECO:0000313" key="1">
    <source>
        <dbReference type="EMBL" id="SEC96618.1"/>
    </source>
</evidence>
<dbReference type="RefSeq" id="WP_210189170.1">
    <property type="nucleotide sequence ID" value="NZ_FNTH01000001.1"/>
</dbReference>
<name>A0A1H4WV68_9BRAD</name>
<proteinExistence type="predicted"/>
<organism evidence="1 2">
    <name type="scientific">Bradyrhizobium erythrophlei</name>
    <dbReference type="NCBI Taxonomy" id="1437360"/>
    <lineage>
        <taxon>Bacteria</taxon>
        <taxon>Pseudomonadati</taxon>
        <taxon>Pseudomonadota</taxon>
        <taxon>Alphaproteobacteria</taxon>
        <taxon>Hyphomicrobiales</taxon>
        <taxon>Nitrobacteraceae</taxon>
        <taxon>Bradyrhizobium</taxon>
    </lineage>
</organism>
<evidence type="ECO:0000313" key="2">
    <source>
        <dbReference type="Proteomes" id="UP000198992"/>
    </source>
</evidence>
<dbReference type="EMBL" id="FNTH01000001">
    <property type="protein sequence ID" value="SEC96618.1"/>
    <property type="molecule type" value="Genomic_DNA"/>
</dbReference>